<feature type="compositionally biased region" description="Low complexity" evidence="1">
    <location>
        <begin position="927"/>
        <end position="952"/>
    </location>
</feature>
<sequence>MGSKLNKDNIFEILEYLRDDKSSLYSCILINRTWCSITIPIIWETPFSRNNKNWKTFKIIQTLISCLKEEEITTLMNKIGHSLEFIMKPLFYYPTFIKEINFSKFEQLIESHYNYFYTNTPTNIDLEIFTIQLLGNMIFNNHIKEIIFNYNYIKYFKYKHFNCFENLINFKGINKSLKYLQIFKLNLYIPHISLSSSFQQIEESEEIINYITNLLINFFNNLSKITINIKYLSIYLKFDNIERSVSNRICEAFSQLIQVQKNLEYLEINEFSGYSSLTTSLISKSTSLTTLKINFLKNFHILLLLLSKCTNLITLELTELFEIEQDILTDNNDLLPPIHLENLLIYHLNIRDNINKQHFISFMKSLFKLSFKIKKIVLEFITFELLDIIKLYSSNSLEYFSLQLFPHYVIKFCEILPQFQNLNTLIVIEWLGGNDLPISLENLILLANSLPKSLKFLDIYKTLDDEFMNVIIQYVLEKNRNLKRLGYLKVHNNNFKINSDLMIKINELIPIIEETKFIKHTISGPNNPKNTSVVIGFGILQLFNLINFLNKPNILVVESKNYVNFPGFIICPKLISPDFTNQTNQPPVEPQFSITCGNYSVSLGHELISDSTNITDNQCNSLISKEANGCLSFRPGYKYLNSNDIIDESDDGNGNGNNERSSRLSGLFKTFLFFNIKSNVQIKDPSYYSLYFIEYNNIDDNGIKSDFSITASSETYTYPIEFNVFPIYMNKRTILEYSVFINKSYNTSLIGQFNAPPDFITMEIDSDITRIPIQQNNETQFILLPKMPHFMRQEIEKFEYQPMTVIANLGGFHTAFVTIYVLLFGMSKVEPWGLFQKNLFKCWPLRKSIKSHLAKVYVSGIPGANRPEGASLEGRIQSLENILKYNYFDNYFIEKLKSSSMRYNYRDNLFNELENYHQINDEEDTFSNSNNSNETITISTTSESSEIPPSLSLTLPPPLSLSPQINIQID</sequence>
<dbReference type="Proteomes" id="UP000265703">
    <property type="component" value="Unassembled WGS sequence"/>
</dbReference>
<accession>A0A397T9A2</accession>
<feature type="region of interest" description="Disordered" evidence="1">
    <location>
        <begin position="923"/>
        <end position="952"/>
    </location>
</feature>
<dbReference type="EMBL" id="QKYT01000114">
    <property type="protein sequence ID" value="RIA92955.1"/>
    <property type="molecule type" value="Genomic_DNA"/>
</dbReference>
<evidence type="ECO:0000313" key="2">
    <source>
        <dbReference type="EMBL" id="RIA92955.1"/>
    </source>
</evidence>
<gene>
    <name evidence="2" type="ORF">C1645_820026</name>
</gene>
<dbReference type="InterPro" id="IPR032675">
    <property type="entry name" value="LRR_dom_sf"/>
</dbReference>
<proteinExistence type="predicted"/>
<evidence type="ECO:0000313" key="3">
    <source>
        <dbReference type="Proteomes" id="UP000265703"/>
    </source>
</evidence>
<dbReference type="Gene3D" id="3.80.10.10">
    <property type="entry name" value="Ribonuclease Inhibitor"/>
    <property type="match status" value="1"/>
</dbReference>
<evidence type="ECO:0008006" key="4">
    <source>
        <dbReference type="Google" id="ProtNLM"/>
    </source>
</evidence>
<keyword evidence="3" id="KW-1185">Reference proteome</keyword>
<dbReference type="OrthoDB" id="2373305at2759"/>
<evidence type="ECO:0000256" key="1">
    <source>
        <dbReference type="SAM" id="MobiDB-lite"/>
    </source>
</evidence>
<reference evidence="2 3" key="1">
    <citation type="submission" date="2018-06" db="EMBL/GenBank/DDBJ databases">
        <title>Comparative genomics reveals the genomic features of Rhizophagus irregularis, R. cerebriforme, R. diaphanum and Gigaspora rosea, and their symbiotic lifestyle signature.</title>
        <authorList>
            <person name="Morin E."/>
            <person name="San Clemente H."/>
            <person name="Chen E.C.H."/>
            <person name="De La Providencia I."/>
            <person name="Hainaut M."/>
            <person name="Kuo A."/>
            <person name="Kohler A."/>
            <person name="Murat C."/>
            <person name="Tang N."/>
            <person name="Roy S."/>
            <person name="Loubradou J."/>
            <person name="Henrissat B."/>
            <person name="Grigoriev I.V."/>
            <person name="Corradi N."/>
            <person name="Roux C."/>
            <person name="Martin F.M."/>
        </authorList>
    </citation>
    <scope>NUCLEOTIDE SEQUENCE [LARGE SCALE GENOMIC DNA]</scope>
    <source>
        <strain evidence="2 3">DAOM 227022</strain>
    </source>
</reference>
<name>A0A397T9A2_9GLOM</name>
<dbReference type="AlphaFoldDB" id="A0A397T9A2"/>
<comment type="caution">
    <text evidence="2">The sequence shown here is derived from an EMBL/GenBank/DDBJ whole genome shotgun (WGS) entry which is preliminary data.</text>
</comment>
<protein>
    <recommendedName>
        <fullName evidence="4">F-box domain-containing protein</fullName>
    </recommendedName>
</protein>
<organism evidence="2 3">
    <name type="scientific">Glomus cerebriforme</name>
    <dbReference type="NCBI Taxonomy" id="658196"/>
    <lineage>
        <taxon>Eukaryota</taxon>
        <taxon>Fungi</taxon>
        <taxon>Fungi incertae sedis</taxon>
        <taxon>Mucoromycota</taxon>
        <taxon>Glomeromycotina</taxon>
        <taxon>Glomeromycetes</taxon>
        <taxon>Glomerales</taxon>
        <taxon>Glomeraceae</taxon>
        <taxon>Glomus</taxon>
    </lineage>
</organism>